<evidence type="ECO:0000313" key="1">
    <source>
        <dbReference type="EMBL" id="ANM45036.1"/>
    </source>
</evidence>
<dbReference type="Proteomes" id="UP000224336">
    <property type="component" value="Segment"/>
</dbReference>
<name>A0A192Y7T1_9CAUD</name>
<protein>
    <submittedName>
        <fullName evidence="1">Uncharacterized protein</fullName>
    </submittedName>
</protein>
<accession>A0A192Y7T1</accession>
<evidence type="ECO:0000313" key="2">
    <source>
        <dbReference type="Proteomes" id="UP000224336"/>
    </source>
</evidence>
<dbReference type="EMBL" id="KU521356">
    <property type="protein sequence ID" value="ANM45036.1"/>
    <property type="molecule type" value="Genomic_DNA"/>
</dbReference>
<reference evidence="1 2" key="1">
    <citation type="journal article" date="2016" name="Sci. Rep.">
        <title>A proposed integrated approach for the preclinical evaluation of phage therapy in Pseudomonas infections.</title>
        <authorList>
            <person name="Danis-Wlodarczyk K."/>
            <person name="Vandenheuvel D."/>
            <person name="Jang H.B."/>
            <person name="Briers Y."/>
            <person name="Olszak T."/>
            <person name="Arabski M."/>
            <person name="Wasik S."/>
            <person name="Drabik M."/>
            <person name="Higgins G."/>
            <person name="Tyrrell J."/>
            <person name="Harvey B.J."/>
            <person name="Noben J.P."/>
            <person name="Lavigne R."/>
            <person name="Drulis-Kawa Z."/>
        </authorList>
    </citation>
    <scope>NUCLEOTIDE SEQUENCE [LARGE SCALE GENOMIC DNA]</scope>
</reference>
<organism evidence="1 2">
    <name type="scientific">Pseudomonas phage KTN4</name>
    <dbReference type="NCBI Taxonomy" id="1862701"/>
    <lineage>
        <taxon>Viruses</taxon>
        <taxon>Duplodnaviria</taxon>
        <taxon>Heunggongvirae</taxon>
        <taxon>Uroviricota</taxon>
        <taxon>Caudoviricetes</taxon>
        <taxon>Chimalliviridae</taxon>
        <taxon>Phikzvirus</taxon>
        <taxon>Phikzvirus phiKZ</taxon>
    </lineage>
</organism>
<proteinExistence type="predicted"/>
<gene>
    <name evidence="1" type="ORF">KTN4_278</name>
</gene>
<sequence length="155" mass="18040">MYPFFTGNEKVTVDVLDDKHNLHRSWTDYKHPITTRVDGKLTNVWYKVEPPMSAKDIENNFTIDKDKVKLSNRLHQALDATLIKNELEEFNKLIDLCVKHVNSVSIHLGLTIWKLADTVKYEKADLKKLFNAHYTKSTELVKEKNIVPSVEDIFL</sequence>